<feature type="transmembrane region" description="Helical" evidence="1">
    <location>
        <begin position="889"/>
        <end position="913"/>
    </location>
</feature>
<dbReference type="Proteomes" id="UP000305881">
    <property type="component" value="Chromosome"/>
</dbReference>
<protein>
    <submittedName>
        <fullName evidence="2">Efflux RND transporter permease subunit</fullName>
    </submittedName>
</protein>
<feature type="transmembrane region" description="Helical" evidence="1">
    <location>
        <begin position="963"/>
        <end position="982"/>
    </location>
</feature>
<feature type="transmembrane region" description="Helical" evidence="1">
    <location>
        <begin position="476"/>
        <end position="499"/>
    </location>
</feature>
<dbReference type="SUPFAM" id="SSF82866">
    <property type="entry name" value="Multidrug efflux transporter AcrB transmembrane domain"/>
    <property type="match status" value="2"/>
</dbReference>
<dbReference type="Pfam" id="PF00873">
    <property type="entry name" value="ACR_tran"/>
    <property type="match status" value="1"/>
</dbReference>
<keyword evidence="1" id="KW-1133">Transmembrane helix</keyword>
<sequence length="1028" mass="111750">MLSALIRFAIRQHGIVIVAAMLLFVYGFYRFTAAGLDIFPEFSPKQIVIQTEAPGYSAEQVETLVTQAIESSISGLIGLKTVRSESIQGLSVVTALFEESSDIHRNRQMVGERLAGIANRLPQGIGPPLAVPLSSSSATVLTIGLHSDRQDLMALRSLADWTIVPRLMAVPGVADVNVFGGEIRQLQIQVDSARLQRFGLALDEIFQAASESTNLQGGGFIETDNQRFSITLSGQNLNPKRLQDIIVRHTQGRSVRLADVADIRYGPEPPIGAAQIMGHPGIVMMVIGQYGANTLTVSKQVEKALSEFNTLFAKQAIDFYPNLFRPADYIETSLHNLSGHLLIGGLCVLIVLYLFLFEIRTALIAATAIPVSLIAAVLVLLEFGVNLNIMVLGGLAIALGEVVDDAIIDTENIFRRLRENRLSAVPRPVSEVIYSASMEVRGSVVYASFIVALVFVPLLTLTGVAGRLFSPLGMSYILAILMSLIAALTLTPALCFMLLGKNDSSVKEPPLIRYLKPVYRRWLSFISRHFKLAIATAVLICITGLAALFFTNSRFLPPLREGHYIVHTSSIPGTALKESIRIGTKITEQFLEIAGVVSVSQWAGRAERGADTYGSHYSEYEVRLAPMSGPEQQQVLNRLRKTLDGVPGIVYEANTFLTERVDETISGYTSPLVVNVYGNDLAFLDRKAEDIAGLLRSMPGAADVTVRSPPGAPMLDIRLQSDKLAFWGLRPTHVMSTVQSAYEGRIVGKHIEGNRIDNIAVTLDANLRNKPEALEKLPIRAPDGTLVTLGQVAAIEQSSGRYNILHEGAQRRQTVTANIIDRDYESFVAELKQRVFDEIPFPADMYPEFTGAAIEQAEARRELVLHSLLAGAGVLMLIYIAIGSFRHTVLTLVNLPFSLIGGVAAVLLTGASLSVGSVVGFITLFGITVRNSIMLIAHYRHLVQTDGKSWDFATAMQGAEERLPSILMTALVTALAMLPIALNSDNPGREIMGPMAAIIIGGLASSTLLNLLLMPVILLRFGRFQGKP</sequence>
<dbReference type="AlphaFoldDB" id="A0A4P9UM94"/>
<dbReference type="PANTHER" id="PTHR32063:SF4">
    <property type="entry name" value="SLR6043 PROTEIN"/>
    <property type="match status" value="1"/>
</dbReference>
<dbReference type="Gene3D" id="1.20.1640.10">
    <property type="entry name" value="Multidrug efflux transporter AcrB transmembrane domain"/>
    <property type="match status" value="2"/>
</dbReference>
<gene>
    <name evidence="2" type="ORF">EQU24_09350</name>
</gene>
<feature type="transmembrane region" description="Helical" evidence="1">
    <location>
        <begin position="994"/>
        <end position="1019"/>
    </location>
</feature>
<dbReference type="InterPro" id="IPR027463">
    <property type="entry name" value="AcrB_DN_DC_subdom"/>
</dbReference>
<keyword evidence="1" id="KW-0472">Membrane</keyword>
<dbReference type="GO" id="GO:0042910">
    <property type="term" value="F:xenobiotic transmembrane transporter activity"/>
    <property type="evidence" value="ECO:0007669"/>
    <property type="project" value="TreeGrafter"/>
</dbReference>
<dbReference type="PRINTS" id="PR00702">
    <property type="entry name" value="ACRIFLAVINRP"/>
</dbReference>
<dbReference type="InterPro" id="IPR001036">
    <property type="entry name" value="Acrflvin-R"/>
</dbReference>
<dbReference type="Gene3D" id="3.30.70.1430">
    <property type="entry name" value="Multidrug efflux transporter AcrB pore domain"/>
    <property type="match status" value="2"/>
</dbReference>
<keyword evidence="3" id="KW-1185">Reference proteome</keyword>
<dbReference type="Gene3D" id="3.30.2090.10">
    <property type="entry name" value="Multidrug efflux transporter AcrB TolC docking domain, DN and DC subdomains"/>
    <property type="match status" value="2"/>
</dbReference>
<organism evidence="2 3">
    <name type="scientific">Methylotuvimicrobium buryatense</name>
    <name type="common">Methylomicrobium buryatense</name>
    <dbReference type="NCBI Taxonomy" id="95641"/>
    <lineage>
        <taxon>Bacteria</taxon>
        <taxon>Pseudomonadati</taxon>
        <taxon>Pseudomonadota</taxon>
        <taxon>Gammaproteobacteria</taxon>
        <taxon>Methylococcales</taxon>
        <taxon>Methylococcaceae</taxon>
        <taxon>Methylotuvimicrobium</taxon>
    </lineage>
</organism>
<feature type="transmembrane region" description="Helical" evidence="1">
    <location>
        <begin position="530"/>
        <end position="550"/>
    </location>
</feature>
<keyword evidence="1" id="KW-0812">Transmembrane</keyword>
<dbReference type="Gene3D" id="3.30.70.1440">
    <property type="entry name" value="Multidrug efflux transporter AcrB pore domain"/>
    <property type="match status" value="1"/>
</dbReference>
<reference evidence="3" key="1">
    <citation type="journal article" date="2019" name="J. Bacteriol.">
        <title>A Mutagenic Screen Identifies a TonB-Dependent Receptor Required for the Lanthanide Metal Switch in the Type I Methanotroph 'Methylotuvimicrobium buryatense' 5GB1C.</title>
        <authorList>
            <person name="Groom J.D."/>
            <person name="Ford S.M."/>
            <person name="Pesesky M.W."/>
            <person name="Lidstrom M.E."/>
        </authorList>
    </citation>
    <scope>NUCLEOTIDE SEQUENCE [LARGE SCALE GENOMIC DNA]</scope>
    <source>
        <strain evidence="3">5GB1C</strain>
    </source>
</reference>
<dbReference type="SUPFAM" id="SSF82693">
    <property type="entry name" value="Multidrug efflux transporter AcrB pore domain, PN1, PN2, PC1 and PC2 subdomains"/>
    <property type="match status" value="2"/>
</dbReference>
<dbReference type="SUPFAM" id="SSF82714">
    <property type="entry name" value="Multidrug efflux transporter AcrB TolC docking domain, DN and DC subdomains"/>
    <property type="match status" value="2"/>
</dbReference>
<dbReference type="OrthoDB" id="9758757at2"/>
<proteinExistence type="predicted"/>
<dbReference type="KEGG" id="mbur:EQU24_09350"/>
<dbReference type="RefSeq" id="WP_017839752.1">
    <property type="nucleotide sequence ID" value="NZ_CP035467.1"/>
</dbReference>
<feature type="transmembrane region" description="Helical" evidence="1">
    <location>
        <begin position="337"/>
        <end position="356"/>
    </location>
</feature>
<evidence type="ECO:0000313" key="3">
    <source>
        <dbReference type="Proteomes" id="UP000305881"/>
    </source>
</evidence>
<name>A0A4P9UM94_METBY</name>
<dbReference type="STRING" id="675511.GCA_000341735_01166"/>
<evidence type="ECO:0000313" key="2">
    <source>
        <dbReference type="EMBL" id="QCW82422.1"/>
    </source>
</evidence>
<evidence type="ECO:0000256" key="1">
    <source>
        <dbReference type="SAM" id="Phobius"/>
    </source>
</evidence>
<dbReference type="Gene3D" id="3.30.70.1320">
    <property type="entry name" value="Multidrug efflux transporter AcrB pore domain like"/>
    <property type="match status" value="1"/>
</dbReference>
<feature type="transmembrane region" description="Helical" evidence="1">
    <location>
        <begin position="863"/>
        <end position="882"/>
    </location>
</feature>
<feature type="transmembrane region" description="Helical" evidence="1">
    <location>
        <begin position="12"/>
        <end position="29"/>
    </location>
</feature>
<dbReference type="GO" id="GO:0005886">
    <property type="term" value="C:plasma membrane"/>
    <property type="evidence" value="ECO:0007669"/>
    <property type="project" value="TreeGrafter"/>
</dbReference>
<feature type="transmembrane region" description="Helical" evidence="1">
    <location>
        <begin position="363"/>
        <end position="381"/>
    </location>
</feature>
<dbReference type="PANTHER" id="PTHR32063">
    <property type="match status" value="1"/>
</dbReference>
<feature type="transmembrane region" description="Helical" evidence="1">
    <location>
        <begin position="444"/>
        <end position="464"/>
    </location>
</feature>
<accession>A0A4P9UM94</accession>
<dbReference type="EMBL" id="CP035467">
    <property type="protein sequence ID" value="QCW82422.1"/>
    <property type="molecule type" value="Genomic_DNA"/>
</dbReference>